<accession>A0A087DG85</accession>
<evidence type="ECO:0000313" key="9">
    <source>
        <dbReference type="EMBL" id="KFI94535.1"/>
    </source>
</evidence>
<dbReference type="GO" id="GO:0005524">
    <property type="term" value="F:ATP binding"/>
    <property type="evidence" value="ECO:0007669"/>
    <property type="project" value="UniProtKB-KW"/>
</dbReference>
<evidence type="ECO:0000256" key="5">
    <source>
        <dbReference type="ARBA" id="ARBA00022777"/>
    </source>
</evidence>
<organism evidence="9 10">
    <name type="scientific">Bifidobacterium stellenboschense</name>
    <dbReference type="NCBI Taxonomy" id="762211"/>
    <lineage>
        <taxon>Bacteria</taxon>
        <taxon>Bacillati</taxon>
        <taxon>Actinomycetota</taxon>
        <taxon>Actinomycetes</taxon>
        <taxon>Bifidobacteriales</taxon>
        <taxon>Bifidobacteriaceae</taxon>
        <taxon>Bifidobacterium</taxon>
    </lineage>
</organism>
<evidence type="ECO:0000256" key="4">
    <source>
        <dbReference type="ARBA" id="ARBA00022741"/>
    </source>
</evidence>
<dbReference type="PANTHER" id="PTHR43289">
    <property type="entry name" value="MITOGEN-ACTIVATED PROTEIN KINASE KINASE KINASE 20-RELATED"/>
    <property type="match status" value="1"/>
</dbReference>
<comment type="caution">
    <text evidence="9">The sequence shown here is derived from an EMBL/GenBank/DDBJ whole genome shotgun (WGS) entry which is preliminary data.</text>
</comment>
<dbReference type="PROSITE" id="PS00109">
    <property type="entry name" value="PROTEIN_KINASE_TYR"/>
    <property type="match status" value="1"/>
</dbReference>
<feature type="compositionally biased region" description="Basic and acidic residues" evidence="7">
    <location>
        <begin position="257"/>
        <end position="267"/>
    </location>
</feature>
<evidence type="ECO:0000256" key="6">
    <source>
        <dbReference type="ARBA" id="ARBA00022840"/>
    </source>
</evidence>
<dbReference type="InterPro" id="IPR000719">
    <property type="entry name" value="Prot_kinase_dom"/>
</dbReference>
<dbReference type="GO" id="GO:0004674">
    <property type="term" value="F:protein serine/threonine kinase activity"/>
    <property type="evidence" value="ECO:0007669"/>
    <property type="project" value="UniProtKB-KW"/>
</dbReference>
<dbReference type="CDD" id="cd14014">
    <property type="entry name" value="STKc_PknB_like"/>
    <property type="match status" value="1"/>
</dbReference>
<dbReference type="Gene3D" id="1.10.510.10">
    <property type="entry name" value="Transferase(Phosphotransferase) domain 1"/>
    <property type="match status" value="1"/>
</dbReference>
<dbReference type="Pfam" id="PF00069">
    <property type="entry name" value="Pkinase"/>
    <property type="match status" value="1"/>
</dbReference>
<gene>
    <name evidence="9" type="ORF">BSTEL_1203</name>
</gene>
<dbReference type="RefSeq" id="WP_156963265.1">
    <property type="nucleotide sequence ID" value="NZ_JGZP01000021.1"/>
</dbReference>
<evidence type="ECO:0000256" key="1">
    <source>
        <dbReference type="ARBA" id="ARBA00012513"/>
    </source>
</evidence>
<name>A0A087DG85_9BIFI</name>
<feature type="non-terminal residue" evidence="9">
    <location>
        <position position="304"/>
    </location>
</feature>
<protein>
    <recommendedName>
        <fullName evidence="1">non-specific serine/threonine protein kinase</fullName>
        <ecNumber evidence="1">2.7.11.1</ecNumber>
    </recommendedName>
</protein>
<dbReference type="InterPro" id="IPR008266">
    <property type="entry name" value="Tyr_kinase_AS"/>
</dbReference>
<evidence type="ECO:0000259" key="8">
    <source>
        <dbReference type="PROSITE" id="PS50011"/>
    </source>
</evidence>
<dbReference type="EC" id="2.7.11.1" evidence="1"/>
<reference evidence="9 10" key="1">
    <citation type="submission" date="2014-03" db="EMBL/GenBank/DDBJ databases">
        <title>Genomics of Bifidobacteria.</title>
        <authorList>
            <person name="Ventura M."/>
            <person name="Milani C."/>
            <person name="Lugli G.A."/>
        </authorList>
    </citation>
    <scope>NUCLEOTIDE SEQUENCE [LARGE SCALE GENOMIC DNA]</scope>
    <source>
        <strain evidence="9 10">DSM 23968</strain>
    </source>
</reference>
<dbReference type="PROSITE" id="PS50011">
    <property type="entry name" value="PROTEIN_KINASE_DOM"/>
    <property type="match status" value="1"/>
</dbReference>
<dbReference type="SMART" id="SM00220">
    <property type="entry name" value="S_TKc"/>
    <property type="match status" value="1"/>
</dbReference>
<dbReference type="InterPro" id="IPR011009">
    <property type="entry name" value="Kinase-like_dom_sf"/>
</dbReference>
<evidence type="ECO:0000256" key="3">
    <source>
        <dbReference type="ARBA" id="ARBA00022679"/>
    </source>
</evidence>
<keyword evidence="3 9" id="KW-0808">Transferase</keyword>
<evidence type="ECO:0000256" key="7">
    <source>
        <dbReference type="SAM" id="MobiDB-lite"/>
    </source>
</evidence>
<proteinExistence type="predicted"/>
<sequence>MDDTQTLHAMGLDDAYRVERTLADGPSGVTELVTLDGTGPFVRKKIPLRLARRRLWSTLADCTSPRLPRVEATYELPDRFVVVYDYVPGVTLERHVTGKGRLDASEATRIAVQLCEAVGELHAHGIIHRDVTPANIIIATDGVHLIDFGIAREHVGAATGDATARARDTTTLGTWGYAAPEQYGFAPTDARTDVYAIGRVLGFMLTGVSPSDATAYGRSLADVSAVPPALRAIVAKACAFEPSARMQSVRELRDALERAEHGTEDKAPSATVPVATSTSASAGDGTVGASAPTGAVRRAPASRR</sequence>
<dbReference type="eggNOG" id="COG0515">
    <property type="taxonomic scope" value="Bacteria"/>
</dbReference>
<dbReference type="EMBL" id="JGZP01000021">
    <property type="protein sequence ID" value="KFI94535.1"/>
    <property type="molecule type" value="Genomic_DNA"/>
</dbReference>
<dbReference type="STRING" id="762211.BSTEL_1203"/>
<evidence type="ECO:0000256" key="2">
    <source>
        <dbReference type="ARBA" id="ARBA00022527"/>
    </source>
</evidence>
<feature type="region of interest" description="Disordered" evidence="7">
    <location>
        <begin position="257"/>
        <end position="304"/>
    </location>
</feature>
<dbReference type="PANTHER" id="PTHR43289:SF6">
    <property type="entry name" value="SERINE_THREONINE-PROTEIN KINASE NEKL-3"/>
    <property type="match status" value="1"/>
</dbReference>
<evidence type="ECO:0000313" key="10">
    <source>
        <dbReference type="Proteomes" id="UP000029004"/>
    </source>
</evidence>
<keyword evidence="4" id="KW-0547">Nucleotide-binding</keyword>
<keyword evidence="10" id="KW-1185">Reference proteome</keyword>
<dbReference type="AlphaFoldDB" id="A0A087DG85"/>
<dbReference type="SUPFAM" id="SSF56112">
    <property type="entry name" value="Protein kinase-like (PK-like)"/>
    <property type="match status" value="1"/>
</dbReference>
<dbReference type="Proteomes" id="UP000029004">
    <property type="component" value="Unassembled WGS sequence"/>
</dbReference>
<dbReference type="OrthoDB" id="9762169at2"/>
<feature type="domain" description="Protein kinase" evidence="8">
    <location>
        <begin position="16"/>
        <end position="257"/>
    </location>
</feature>
<keyword evidence="5 9" id="KW-0418">Kinase</keyword>
<keyword evidence="2 9" id="KW-0723">Serine/threonine-protein kinase</keyword>
<keyword evidence="6" id="KW-0067">ATP-binding</keyword>